<organism evidence="1 2">
    <name type="scientific">Aureliella helgolandensis</name>
    <dbReference type="NCBI Taxonomy" id="2527968"/>
    <lineage>
        <taxon>Bacteria</taxon>
        <taxon>Pseudomonadati</taxon>
        <taxon>Planctomycetota</taxon>
        <taxon>Planctomycetia</taxon>
        <taxon>Pirellulales</taxon>
        <taxon>Pirellulaceae</taxon>
        <taxon>Aureliella</taxon>
    </lineage>
</organism>
<dbReference type="Proteomes" id="UP000318017">
    <property type="component" value="Chromosome"/>
</dbReference>
<keyword evidence="2" id="KW-1185">Reference proteome</keyword>
<accession>A0A518GAU4</accession>
<dbReference type="EMBL" id="CP036298">
    <property type="protein sequence ID" value="QDV25689.1"/>
    <property type="molecule type" value="Genomic_DNA"/>
</dbReference>
<sequence>MATSIARQIAPSGLLIYALAPVSTLKSQLVPRRLSKSYPDPLLAVVASGV</sequence>
<reference evidence="1 2" key="1">
    <citation type="submission" date="2019-02" db="EMBL/GenBank/DDBJ databases">
        <title>Deep-cultivation of Planctomycetes and their phenomic and genomic characterization uncovers novel biology.</title>
        <authorList>
            <person name="Wiegand S."/>
            <person name="Jogler M."/>
            <person name="Boedeker C."/>
            <person name="Pinto D."/>
            <person name="Vollmers J."/>
            <person name="Rivas-Marin E."/>
            <person name="Kohn T."/>
            <person name="Peeters S.H."/>
            <person name="Heuer A."/>
            <person name="Rast P."/>
            <person name="Oberbeckmann S."/>
            <person name="Bunk B."/>
            <person name="Jeske O."/>
            <person name="Meyerdierks A."/>
            <person name="Storesund J.E."/>
            <person name="Kallscheuer N."/>
            <person name="Luecker S."/>
            <person name="Lage O.M."/>
            <person name="Pohl T."/>
            <person name="Merkel B.J."/>
            <person name="Hornburger P."/>
            <person name="Mueller R.-W."/>
            <person name="Bruemmer F."/>
            <person name="Labrenz M."/>
            <person name="Spormann A.M."/>
            <person name="Op den Camp H."/>
            <person name="Overmann J."/>
            <person name="Amann R."/>
            <person name="Jetten M.S.M."/>
            <person name="Mascher T."/>
            <person name="Medema M.H."/>
            <person name="Devos D.P."/>
            <person name="Kaster A.-K."/>
            <person name="Ovreas L."/>
            <person name="Rohde M."/>
            <person name="Galperin M.Y."/>
            <person name="Jogler C."/>
        </authorList>
    </citation>
    <scope>NUCLEOTIDE SEQUENCE [LARGE SCALE GENOMIC DNA]</scope>
    <source>
        <strain evidence="1 2">Q31a</strain>
    </source>
</reference>
<evidence type="ECO:0000313" key="1">
    <source>
        <dbReference type="EMBL" id="QDV25689.1"/>
    </source>
</evidence>
<gene>
    <name evidence="1" type="ORF">Q31a_40160</name>
</gene>
<dbReference type="RefSeq" id="WP_197355387.1">
    <property type="nucleotide sequence ID" value="NZ_CP036298.1"/>
</dbReference>
<protein>
    <submittedName>
        <fullName evidence="1">Uncharacterized protein</fullName>
    </submittedName>
</protein>
<evidence type="ECO:0000313" key="2">
    <source>
        <dbReference type="Proteomes" id="UP000318017"/>
    </source>
</evidence>
<dbReference type="KEGG" id="ahel:Q31a_40160"/>
<name>A0A518GAU4_9BACT</name>
<dbReference type="AlphaFoldDB" id="A0A518GAU4"/>
<proteinExistence type="predicted"/>